<dbReference type="KEGG" id="hpaz:K756_09380"/>
<evidence type="ECO:0000313" key="3">
    <source>
        <dbReference type="Proteomes" id="UP000014672"/>
    </source>
</evidence>
<reference evidence="2 3" key="1">
    <citation type="journal article" date="2013" name="PLoS ONE">
        <title>Complete Genome Analysis of a Haemophilus parasuis Serovar 12 Strain from China.</title>
        <authorList>
            <person name="Li Y."/>
            <person name="Kwok A.H."/>
            <person name="Jiang J."/>
            <person name="Zou Y."/>
            <person name="Zheng F."/>
            <person name="Chen P."/>
            <person name="Hou C."/>
            <person name="Leung F.C."/>
            <person name="Jiang P."/>
        </authorList>
    </citation>
    <scope>NUCLEOTIDE SEQUENCE [LARGE SCALE GENOMIC DNA]</scope>
    <source>
        <strain evidence="2 3">ZJ0906</strain>
    </source>
</reference>
<accession>A0A806JDZ1</accession>
<feature type="transmembrane region" description="Helical" evidence="1">
    <location>
        <begin position="12"/>
        <end position="28"/>
    </location>
</feature>
<protein>
    <submittedName>
        <fullName evidence="2">Mu-like phage gp25</fullName>
    </submittedName>
</protein>
<sequence length="31" mass="3414">MTEILDFLRQHFALISTVIGLVGGWILAKNG</sequence>
<dbReference type="AlphaFoldDB" id="A0A806JDZ1"/>
<dbReference type="EMBL" id="CP005384">
    <property type="protein sequence ID" value="AGO16991.1"/>
    <property type="molecule type" value="Genomic_DNA"/>
</dbReference>
<proteinExistence type="predicted"/>
<keyword evidence="1" id="KW-1133">Transmembrane helix</keyword>
<organism evidence="2 3">
    <name type="scientific">Glaesserella parasuis ZJ0906</name>
    <dbReference type="NCBI Taxonomy" id="1322346"/>
    <lineage>
        <taxon>Bacteria</taxon>
        <taxon>Pseudomonadati</taxon>
        <taxon>Pseudomonadota</taxon>
        <taxon>Gammaproteobacteria</taxon>
        <taxon>Pasteurellales</taxon>
        <taxon>Pasteurellaceae</taxon>
        <taxon>Glaesserella</taxon>
    </lineage>
</organism>
<gene>
    <name evidence="2" type="ORF">K756_09380</name>
</gene>
<keyword evidence="1" id="KW-0812">Transmembrane</keyword>
<evidence type="ECO:0000313" key="2">
    <source>
        <dbReference type="EMBL" id="AGO16991.1"/>
    </source>
</evidence>
<evidence type="ECO:0000256" key="1">
    <source>
        <dbReference type="SAM" id="Phobius"/>
    </source>
</evidence>
<keyword evidence="1" id="KW-0472">Membrane</keyword>
<name>A0A806JDZ1_GLAPU</name>
<dbReference type="Proteomes" id="UP000014672">
    <property type="component" value="Chromosome"/>
</dbReference>